<dbReference type="PANTHER" id="PTHR40707:SF1">
    <property type="entry name" value="DUF460 DOMAIN-CONTAINING PROTEIN"/>
    <property type="match status" value="1"/>
</dbReference>
<dbReference type="Pfam" id="PF04312">
    <property type="entry name" value="DUF460"/>
    <property type="match status" value="1"/>
</dbReference>
<gene>
    <name evidence="2" type="ORF">Asulf_01548</name>
</gene>
<feature type="coiled-coil region" evidence="1">
    <location>
        <begin position="595"/>
        <end position="623"/>
    </location>
</feature>
<sequence length="627" mass="72805">MIFGIDIVKGSLRGRIRPEYALVVLDNDKEEEYRVTRSKLFRMVRELKPDIVAFDSIQELFSSKRELVDFLKVLPSSIKFVQIAGKESLHAIARRYGIRMNIRSPADEARACAYLASFGVGSEISVFFDKTIITVSRNRSLGKGGWHQNRYRRRVHDEVRMIFNEIKEILKNKGFEFSEDVRFGYGGISRGTLLVNAERSEVPINSFKTKNVQVRVEAIERDKIEYIPLKKRVRHLIVGIDPGSTVGVAVLDLDGKVLGVRSKKGWSFSEVIEYILSFGKPVIVATDKSNAPEYVSKVRSAFNAIIYTPRDDMSVERKIQLTRGYKVFNDHERDALSSAIEAFNSYKNKLMNIEKRMPAGYDLDAVKAGVIKGIPLKTILGEERREEKKEKKTVPSKVDREEIKRKDRLIEELYEENRILKEEIKELRREIESLKQRIVSISREEHERIRRDNYIKTLEAENKRLRMELSEKNSKIDELESKLAVIKRMRYLELFEGWKWVKVLKKFTKEEIERVEKEFGINENDIIFIHDCSGGGKTTAEYLIKKGVKAIISSSPMSHLASSLFEEAGIPVIDVENVEVEIADEIVLLNSKKFEERYLEEKRKMEKRKLDLLEELIQEYRLKRKNI</sequence>
<organism evidence="2 3">
    <name type="scientific">Archaeoglobus sulfaticallidus PM70-1</name>
    <dbReference type="NCBI Taxonomy" id="387631"/>
    <lineage>
        <taxon>Archaea</taxon>
        <taxon>Methanobacteriati</taxon>
        <taxon>Methanobacteriota</taxon>
        <taxon>Archaeoglobi</taxon>
        <taxon>Archaeoglobales</taxon>
        <taxon>Archaeoglobaceae</taxon>
        <taxon>Archaeoglobus</taxon>
    </lineage>
</organism>
<proteinExistence type="predicted"/>
<dbReference type="eggNOG" id="arCOG04219">
    <property type="taxonomic scope" value="Archaea"/>
</dbReference>
<dbReference type="STRING" id="387631.Asulf_01548"/>
<dbReference type="PANTHER" id="PTHR40707">
    <property type="entry name" value="POSSIBLE NUCLEASE OF RNASE H FOLD, RUVC/YQGF FAMILY"/>
    <property type="match status" value="1"/>
</dbReference>
<evidence type="ECO:0008006" key="4">
    <source>
        <dbReference type="Google" id="ProtNLM"/>
    </source>
</evidence>
<dbReference type="KEGG" id="ast:Asulf_01548"/>
<dbReference type="EMBL" id="CP005290">
    <property type="protein sequence ID" value="AGK61525.1"/>
    <property type="molecule type" value="Genomic_DNA"/>
</dbReference>
<name>N0BMQ4_9EURY</name>
<evidence type="ECO:0000313" key="2">
    <source>
        <dbReference type="EMBL" id="AGK61525.1"/>
    </source>
</evidence>
<dbReference type="InterPro" id="IPR007408">
    <property type="entry name" value="DUF460"/>
</dbReference>
<feature type="coiled-coil region" evidence="1">
    <location>
        <begin position="403"/>
        <end position="489"/>
    </location>
</feature>
<accession>N0BMQ4</accession>
<reference evidence="2 3" key="1">
    <citation type="journal article" date="2013" name="Genome Announc.">
        <title>Complete Genome Sequence of the Thermophilic and Facultatively Chemolithoautotrophic Sulfate Reducer Archaeoglobus sulfaticallidus Strain PM70-1T.</title>
        <authorList>
            <person name="Stokke R."/>
            <person name="Hocking W.P."/>
            <person name="Steinsbu B.O."/>
            <person name="Steen I.H."/>
        </authorList>
    </citation>
    <scope>NUCLEOTIDE SEQUENCE [LARGE SCALE GENOMIC DNA]</scope>
    <source>
        <strain evidence="2">PM70-1</strain>
    </source>
</reference>
<protein>
    <recommendedName>
        <fullName evidence="4">DUF460 domain-containing protein</fullName>
    </recommendedName>
</protein>
<evidence type="ECO:0000256" key="1">
    <source>
        <dbReference type="SAM" id="Coils"/>
    </source>
</evidence>
<keyword evidence="3" id="KW-1185">Reference proteome</keyword>
<keyword evidence="1" id="KW-0175">Coiled coil</keyword>
<dbReference type="GeneID" id="15393183"/>
<dbReference type="HOGENOM" id="CLU_027052_1_0_2"/>
<dbReference type="Proteomes" id="UP000013307">
    <property type="component" value="Chromosome"/>
</dbReference>
<dbReference type="AlphaFoldDB" id="N0BMQ4"/>
<dbReference type="RefSeq" id="WP_015591123.1">
    <property type="nucleotide sequence ID" value="NC_021169.1"/>
</dbReference>
<evidence type="ECO:0000313" key="3">
    <source>
        <dbReference type="Proteomes" id="UP000013307"/>
    </source>
</evidence>